<comment type="similarity">
    <text evidence="1">Belongs to the bacterial solute-binding protein 9 family.</text>
</comment>
<organism evidence="8 9">
    <name type="scientific">Pararhodobacter zhoushanensis</name>
    <dbReference type="NCBI Taxonomy" id="2479545"/>
    <lineage>
        <taxon>Bacteria</taxon>
        <taxon>Pseudomonadati</taxon>
        <taxon>Pseudomonadota</taxon>
        <taxon>Alphaproteobacteria</taxon>
        <taxon>Rhodobacterales</taxon>
        <taxon>Paracoccaceae</taxon>
        <taxon>Pararhodobacter</taxon>
    </lineage>
</organism>
<dbReference type="InterPro" id="IPR050492">
    <property type="entry name" value="Bact_metal-bind_prot9"/>
</dbReference>
<dbReference type="Proteomes" id="UP001208938">
    <property type="component" value="Unassembled WGS sequence"/>
</dbReference>
<feature type="chain" id="PRO_5047372332" description="High-affinity zinc uptake system protein ZnuA" evidence="7">
    <location>
        <begin position="22"/>
        <end position="318"/>
    </location>
</feature>
<dbReference type="EMBL" id="JAPDFL010000001">
    <property type="protein sequence ID" value="MCW1932054.1"/>
    <property type="molecule type" value="Genomic_DNA"/>
</dbReference>
<comment type="caution">
    <text evidence="8">The sequence shown here is derived from an EMBL/GenBank/DDBJ whole genome shotgun (WGS) entry which is preliminary data.</text>
</comment>
<sequence length="318" mass="32580">MTSRFLPCALGASLLALPAFADVPRVTTDLPVTQSLVAQVMGDLGTPEVLLGQGADPHHAQLRPSQARALSGAGLVVWVGEGLSPWLEGPVETLATGSVLELAAVEGLTVQGFQASSLLGEGEDDDDHDHDHDHDHHDEDGHDHSGQDPHLWLAPENAALWLNAIATALSTLDPEHAAQYAANAETAVAGVLQTRDEVAAILAPVGDAGLVMFHDAYGYFASSFGLNILGTISEGDAAAPGAARLTTLRAALDGAGAVCLFPEANHPLDFAQVVVEGGSVRLGAPLDPAGVMLEPGAALYGDLMRGLATAIAACATQG</sequence>
<dbReference type="PANTHER" id="PTHR42953">
    <property type="entry name" value="HIGH-AFFINITY ZINC UPTAKE SYSTEM PROTEIN ZNUA-RELATED"/>
    <property type="match status" value="1"/>
</dbReference>
<keyword evidence="4 7" id="KW-0732">Signal</keyword>
<name>A0ABT3GWY5_9RHOB</name>
<evidence type="ECO:0000256" key="7">
    <source>
        <dbReference type="SAM" id="SignalP"/>
    </source>
</evidence>
<keyword evidence="5" id="KW-0864">Zinc transport</keyword>
<protein>
    <recommendedName>
        <fullName evidence="2">High-affinity zinc uptake system protein ZnuA</fullName>
    </recommendedName>
</protein>
<evidence type="ECO:0000313" key="8">
    <source>
        <dbReference type="EMBL" id="MCW1932054.1"/>
    </source>
</evidence>
<gene>
    <name evidence="8" type="ORF">OKW52_07205</name>
</gene>
<proteinExistence type="inferred from homology"/>
<evidence type="ECO:0000256" key="5">
    <source>
        <dbReference type="ARBA" id="ARBA00022906"/>
    </source>
</evidence>
<dbReference type="InterPro" id="IPR006127">
    <property type="entry name" value="ZnuA-like"/>
</dbReference>
<dbReference type="Pfam" id="PF01297">
    <property type="entry name" value="ZnuA"/>
    <property type="match status" value="1"/>
</dbReference>
<feature type="compositionally biased region" description="Basic and acidic residues" evidence="6">
    <location>
        <begin position="129"/>
        <end position="147"/>
    </location>
</feature>
<evidence type="ECO:0000256" key="6">
    <source>
        <dbReference type="SAM" id="MobiDB-lite"/>
    </source>
</evidence>
<dbReference type="RefSeq" id="WP_264505125.1">
    <property type="nucleotide sequence ID" value="NZ_JAPDFL010000001.1"/>
</dbReference>
<reference evidence="8 9" key="1">
    <citation type="submission" date="2022-10" db="EMBL/GenBank/DDBJ databases">
        <title>Pararhodobacter sp. nov., isolated from marine algae.</title>
        <authorList>
            <person name="Choi B.J."/>
            <person name="Kim J.M."/>
            <person name="Lee J.K."/>
            <person name="Choi D.G."/>
            <person name="Jeon C.O."/>
        </authorList>
    </citation>
    <scope>NUCLEOTIDE SEQUENCE [LARGE SCALE GENOMIC DNA]</scope>
    <source>
        <strain evidence="8 9">ZQ420</strain>
    </source>
</reference>
<dbReference type="SUPFAM" id="SSF53807">
    <property type="entry name" value="Helical backbone' metal receptor"/>
    <property type="match status" value="1"/>
</dbReference>
<dbReference type="PANTHER" id="PTHR42953:SF3">
    <property type="entry name" value="HIGH-AFFINITY ZINC UPTAKE SYSTEM PROTEIN ZNUA"/>
    <property type="match status" value="1"/>
</dbReference>
<accession>A0ABT3GWY5</accession>
<keyword evidence="5" id="KW-0406">Ion transport</keyword>
<evidence type="ECO:0000313" key="9">
    <source>
        <dbReference type="Proteomes" id="UP001208938"/>
    </source>
</evidence>
<evidence type="ECO:0000256" key="1">
    <source>
        <dbReference type="ARBA" id="ARBA00011028"/>
    </source>
</evidence>
<keyword evidence="3" id="KW-0813">Transport</keyword>
<evidence type="ECO:0000256" key="2">
    <source>
        <dbReference type="ARBA" id="ARBA00015915"/>
    </source>
</evidence>
<keyword evidence="9" id="KW-1185">Reference proteome</keyword>
<evidence type="ECO:0000256" key="4">
    <source>
        <dbReference type="ARBA" id="ARBA00022729"/>
    </source>
</evidence>
<evidence type="ECO:0000256" key="3">
    <source>
        <dbReference type="ARBA" id="ARBA00022448"/>
    </source>
</evidence>
<feature type="region of interest" description="Disordered" evidence="6">
    <location>
        <begin position="118"/>
        <end position="150"/>
    </location>
</feature>
<keyword evidence="5" id="KW-0862">Zinc</keyword>
<feature type="signal peptide" evidence="7">
    <location>
        <begin position="1"/>
        <end position="21"/>
    </location>
</feature>
<dbReference type="Gene3D" id="3.40.50.1980">
    <property type="entry name" value="Nitrogenase molybdenum iron protein domain"/>
    <property type="match status" value="2"/>
</dbReference>